<reference evidence="3" key="2">
    <citation type="submission" date="2021-04" db="EMBL/GenBank/DDBJ databases">
        <title>Complete Genome and methylome analysis of Thiothrix fructosivorans ATCC 49748.</title>
        <authorList>
            <person name="Fomenkov A."/>
            <person name="Sun L."/>
            <person name="Vincze T."/>
            <person name="Grabovich M.Y."/>
            <person name="Roberts R.J."/>
        </authorList>
    </citation>
    <scope>NUCLEOTIDE SEQUENCE</scope>
    <source>
        <strain evidence="3">ATCC 49748</strain>
    </source>
</reference>
<evidence type="ECO:0000313" key="4">
    <source>
        <dbReference type="Proteomes" id="UP000664466"/>
    </source>
</evidence>
<dbReference type="EMBL" id="JAFMPM010000006">
    <property type="protein sequence ID" value="MBO0613696.1"/>
    <property type="molecule type" value="Genomic_DNA"/>
</dbReference>
<keyword evidence="1" id="KW-0812">Transmembrane</keyword>
<dbReference type="RefSeq" id="WP_207251367.1">
    <property type="nucleotide sequence ID" value="NZ_JAFMPM010000006.1"/>
</dbReference>
<sequence length="293" mass="32638">MENEAIFNRIDARLDRIEKLTRKTYRQTMPEMPWLFAAIAGVAVVSLGYVLYPQLPTEIKDVIEPRVDVAQNKFYSIGQWFADYSGNVDRSYTLPSGTLTIISLTPLQSCRWRSALLARESSGNYQHTGNQFGYFAGYAMGAESLAIVGLVKQSAFDDAPRHVRNGTDQTAWLNNPQNWQLRGGKQAFLHDNLLQDRAVTVLANTNIADGFKSRVLLESQQEKIAGFAAAAHLKGLTAAISWYARGKDSHDANGTNTSDYAAMGEASINKRSNLCAENTRQVPSWLKWLEVKN</sequence>
<accession>A0A8B0SK77</accession>
<reference evidence="2 4" key="1">
    <citation type="submission" date="2021-03" db="EMBL/GenBank/DDBJ databases">
        <title>Draft genome and methylome analysis of Thiotrix fructosivoruns ATCC 49748.</title>
        <authorList>
            <person name="Fomenkov A."/>
            <person name="Grabovich M.Y."/>
            <person name="Roberts R.J."/>
        </authorList>
    </citation>
    <scope>NUCLEOTIDE SEQUENCE [LARGE SCALE GENOMIC DNA]</scope>
    <source>
        <strain evidence="2 4">ATCC 49748</strain>
    </source>
</reference>
<organism evidence="3">
    <name type="scientific">Thiothrix fructosivorans</name>
    <dbReference type="NCBI Taxonomy" id="111770"/>
    <lineage>
        <taxon>Bacteria</taxon>
        <taxon>Pseudomonadati</taxon>
        <taxon>Pseudomonadota</taxon>
        <taxon>Gammaproteobacteria</taxon>
        <taxon>Thiotrichales</taxon>
        <taxon>Thiotrichaceae</taxon>
        <taxon>Thiothrix</taxon>
    </lineage>
</organism>
<dbReference type="AlphaFoldDB" id="A0A8B0SK77"/>
<evidence type="ECO:0000256" key="1">
    <source>
        <dbReference type="SAM" id="Phobius"/>
    </source>
</evidence>
<evidence type="ECO:0000313" key="3">
    <source>
        <dbReference type="EMBL" id="QTX10890.1"/>
    </source>
</evidence>
<feature type="transmembrane region" description="Helical" evidence="1">
    <location>
        <begin position="32"/>
        <end position="52"/>
    </location>
</feature>
<protein>
    <submittedName>
        <fullName evidence="3">Uncharacterized protein</fullName>
    </submittedName>
</protein>
<keyword evidence="1" id="KW-0472">Membrane</keyword>
<evidence type="ECO:0000313" key="2">
    <source>
        <dbReference type="EMBL" id="MBO0613696.1"/>
    </source>
</evidence>
<name>A0A8B0SK77_9GAMM</name>
<dbReference type="EMBL" id="CP072748">
    <property type="protein sequence ID" value="QTX10890.1"/>
    <property type="molecule type" value="Genomic_DNA"/>
</dbReference>
<dbReference type="Proteomes" id="UP000664466">
    <property type="component" value="Unassembled WGS sequence"/>
</dbReference>
<keyword evidence="4" id="KW-1185">Reference proteome</keyword>
<keyword evidence="1" id="KW-1133">Transmembrane helix</keyword>
<proteinExistence type="predicted"/>
<gene>
    <name evidence="3" type="ORF">J1836_000480</name>
    <name evidence="2" type="ORF">J1836_12335</name>
</gene>